<dbReference type="RefSeq" id="WP_236891432.1">
    <property type="nucleotide sequence ID" value="NZ_AP024488.1"/>
</dbReference>
<accession>A0ABM7PDA2</accession>
<dbReference type="Proteomes" id="UP001320148">
    <property type="component" value="Chromosome"/>
</dbReference>
<evidence type="ECO:0000256" key="1">
    <source>
        <dbReference type="SAM" id="MobiDB-lite"/>
    </source>
</evidence>
<feature type="region of interest" description="Disordered" evidence="1">
    <location>
        <begin position="107"/>
        <end position="126"/>
    </location>
</feature>
<proteinExistence type="predicted"/>
<feature type="compositionally biased region" description="Low complexity" evidence="1">
    <location>
        <begin position="113"/>
        <end position="125"/>
    </location>
</feature>
<keyword evidence="4" id="KW-1185">Reference proteome</keyword>
<dbReference type="Gene3D" id="1.10.3210.10">
    <property type="entry name" value="Hypothetical protein af1432"/>
    <property type="match status" value="1"/>
</dbReference>
<dbReference type="Pfam" id="PF08668">
    <property type="entry name" value="HDOD"/>
    <property type="match status" value="1"/>
</dbReference>
<dbReference type="InterPro" id="IPR013976">
    <property type="entry name" value="HDOD"/>
</dbReference>
<name>A0ABM7PDA2_9BACT</name>
<evidence type="ECO:0000313" key="4">
    <source>
        <dbReference type="Proteomes" id="UP001320148"/>
    </source>
</evidence>
<evidence type="ECO:0000313" key="3">
    <source>
        <dbReference type="EMBL" id="BCS95154.1"/>
    </source>
</evidence>
<protein>
    <recommendedName>
        <fullName evidence="2">HDOD domain-containing protein</fullName>
    </recommendedName>
</protein>
<sequence>MRGAKSPRPKACFRRPGGDPLAPFVLAKEEVVSNLKTHALFKARSLLTGHGNVRELEEILNTDPALAGRVLKVANSAHNGMSGKVSALQTTATVLGRDPLLRIIPPPTPAPTASPTSSTWPATWPWPLPGQKQGPRRVYQSPWRFTSSQRPTLRICF</sequence>
<organism evidence="3 4">
    <name type="scientific">Desulfoluna limicola</name>
    <dbReference type="NCBI Taxonomy" id="2810562"/>
    <lineage>
        <taxon>Bacteria</taxon>
        <taxon>Pseudomonadati</taxon>
        <taxon>Thermodesulfobacteriota</taxon>
        <taxon>Desulfobacteria</taxon>
        <taxon>Desulfobacterales</taxon>
        <taxon>Desulfolunaceae</taxon>
        <taxon>Desulfoluna</taxon>
    </lineage>
</organism>
<reference evidence="3 4" key="1">
    <citation type="submission" date="2021-02" db="EMBL/GenBank/DDBJ databases">
        <title>Complete genome of Desulfoluna sp. strain ASN36.</title>
        <authorList>
            <person name="Takahashi A."/>
            <person name="Kojima H."/>
            <person name="Fukui M."/>
        </authorList>
    </citation>
    <scope>NUCLEOTIDE SEQUENCE [LARGE SCALE GENOMIC DNA]</scope>
    <source>
        <strain evidence="3 4">ASN36</strain>
    </source>
</reference>
<dbReference type="SUPFAM" id="SSF109604">
    <property type="entry name" value="HD-domain/PDEase-like"/>
    <property type="match status" value="1"/>
</dbReference>
<dbReference type="EMBL" id="AP024488">
    <property type="protein sequence ID" value="BCS95154.1"/>
    <property type="molecule type" value="Genomic_DNA"/>
</dbReference>
<feature type="domain" description="HDOD" evidence="2">
    <location>
        <begin position="52"/>
        <end position="103"/>
    </location>
</feature>
<evidence type="ECO:0000259" key="2">
    <source>
        <dbReference type="Pfam" id="PF08668"/>
    </source>
</evidence>
<gene>
    <name evidence="3" type="ORF">DSLASN_07860</name>
</gene>